<accession>A0ABR4EEB9</accession>
<keyword evidence="2" id="KW-1185">Reference proteome</keyword>
<proteinExistence type="predicted"/>
<dbReference type="Proteomes" id="UP001600888">
    <property type="component" value="Unassembled WGS sequence"/>
</dbReference>
<name>A0ABR4EEB9_9PEZI</name>
<protein>
    <submittedName>
        <fullName evidence="1">Uncharacterized protein</fullName>
    </submittedName>
</protein>
<reference evidence="1 2" key="1">
    <citation type="submission" date="2024-03" db="EMBL/GenBank/DDBJ databases">
        <title>A high-quality draft genome sequence of Diaporthe vaccinii, a causative agent of upright dieback and viscid rot disease in cranberry plants.</title>
        <authorList>
            <person name="Sarrasin M."/>
            <person name="Lang B.F."/>
            <person name="Burger G."/>
        </authorList>
    </citation>
    <scope>NUCLEOTIDE SEQUENCE [LARGE SCALE GENOMIC DNA]</scope>
    <source>
        <strain evidence="1 2">IS7</strain>
    </source>
</reference>
<dbReference type="EMBL" id="JBAWTH010000063">
    <property type="protein sequence ID" value="KAL2280759.1"/>
    <property type="molecule type" value="Genomic_DNA"/>
</dbReference>
<evidence type="ECO:0000313" key="2">
    <source>
        <dbReference type="Proteomes" id="UP001600888"/>
    </source>
</evidence>
<gene>
    <name evidence="1" type="ORF">FJTKL_12272</name>
</gene>
<evidence type="ECO:0000313" key="1">
    <source>
        <dbReference type="EMBL" id="KAL2280759.1"/>
    </source>
</evidence>
<comment type="caution">
    <text evidence="1">The sequence shown here is derived from an EMBL/GenBank/DDBJ whole genome shotgun (WGS) entry which is preliminary data.</text>
</comment>
<organism evidence="1 2">
    <name type="scientific">Diaporthe vaccinii</name>
    <dbReference type="NCBI Taxonomy" id="105482"/>
    <lineage>
        <taxon>Eukaryota</taxon>
        <taxon>Fungi</taxon>
        <taxon>Dikarya</taxon>
        <taxon>Ascomycota</taxon>
        <taxon>Pezizomycotina</taxon>
        <taxon>Sordariomycetes</taxon>
        <taxon>Sordariomycetidae</taxon>
        <taxon>Diaporthales</taxon>
        <taxon>Diaporthaceae</taxon>
        <taxon>Diaporthe</taxon>
        <taxon>Diaporthe eres species complex</taxon>
    </lineage>
</organism>
<sequence length="97" mass="10767">MEVGVGQRQVRFVVRGMEAQGARVISPLETYRAGPEELKYEGVTLHTVAYHELPRVLEDLILNNFEPDAKVINLAGRKEGKAILAIRPECCSSPTYA</sequence>